<feature type="transmembrane region" description="Helical" evidence="6">
    <location>
        <begin position="167"/>
        <end position="189"/>
    </location>
</feature>
<keyword evidence="5 6" id="KW-0472">Membrane</keyword>
<evidence type="ECO:0000256" key="2">
    <source>
        <dbReference type="ARBA" id="ARBA00022448"/>
    </source>
</evidence>
<dbReference type="InterPro" id="IPR011701">
    <property type="entry name" value="MFS"/>
</dbReference>
<dbReference type="Proteomes" id="UP000265663">
    <property type="component" value="Unassembled WGS sequence"/>
</dbReference>
<dbReference type="EMBL" id="KE747815">
    <property type="protein sequence ID" value="RMZ68342.1"/>
    <property type="molecule type" value="Genomic_DNA"/>
</dbReference>
<feature type="transmembrane region" description="Helical" evidence="6">
    <location>
        <begin position="26"/>
        <end position="49"/>
    </location>
</feature>
<keyword evidence="8" id="KW-1185">Reference proteome</keyword>
<organism evidence="7 8">
    <name type="scientific">Pyrenophora seminiperda CCB06</name>
    <dbReference type="NCBI Taxonomy" id="1302712"/>
    <lineage>
        <taxon>Eukaryota</taxon>
        <taxon>Fungi</taxon>
        <taxon>Dikarya</taxon>
        <taxon>Ascomycota</taxon>
        <taxon>Pezizomycotina</taxon>
        <taxon>Dothideomycetes</taxon>
        <taxon>Pleosporomycetidae</taxon>
        <taxon>Pleosporales</taxon>
        <taxon>Pleosporineae</taxon>
        <taxon>Pleosporaceae</taxon>
        <taxon>Pyrenophora</taxon>
    </lineage>
</organism>
<feature type="transmembrane region" description="Helical" evidence="6">
    <location>
        <begin position="126"/>
        <end position="147"/>
    </location>
</feature>
<proteinExistence type="predicted"/>
<dbReference type="GO" id="GO:0022857">
    <property type="term" value="F:transmembrane transporter activity"/>
    <property type="evidence" value="ECO:0007669"/>
    <property type="project" value="InterPro"/>
</dbReference>
<evidence type="ECO:0000256" key="4">
    <source>
        <dbReference type="ARBA" id="ARBA00022989"/>
    </source>
</evidence>
<dbReference type="AlphaFoldDB" id="A0A3M7M1K6"/>
<dbReference type="PANTHER" id="PTHR23504">
    <property type="entry name" value="MAJOR FACILITATOR SUPERFAMILY DOMAIN-CONTAINING PROTEIN 10"/>
    <property type="match status" value="1"/>
</dbReference>
<evidence type="ECO:0000256" key="1">
    <source>
        <dbReference type="ARBA" id="ARBA00004141"/>
    </source>
</evidence>
<protein>
    <submittedName>
        <fullName evidence="7">Major facilitator superfamily transporter</fullName>
    </submittedName>
</protein>
<dbReference type="Gene3D" id="1.20.1250.20">
    <property type="entry name" value="MFS general substrate transporter like domains"/>
    <property type="match status" value="1"/>
</dbReference>
<dbReference type="GO" id="GO:0016020">
    <property type="term" value="C:membrane"/>
    <property type="evidence" value="ECO:0007669"/>
    <property type="project" value="UniProtKB-SubCell"/>
</dbReference>
<keyword evidence="3 6" id="KW-0812">Transmembrane</keyword>
<accession>A0A3M7M1K6</accession>
<feature type="transmembrane region" description="Helical" evidence="6">
    <location>
        <begin position="302"/>
        <end position="321"/>
    </location>
</feature>
<dbReference type="OrthoDB" id="419616at2759"/>
<evidence type="ECO:0000313" key="8">
    <source>
        <dbReference type="Proteomes" id="UP000265663"/>
    </source>
</evidence>
<dbReference type="SUPFAM" id="SSF103473">
    <property type="entry name" value="MFS general substrate transporter"/>
    <property type="match status" value="1"/>
</dbReference>
<feature type="transmembrane region" description="Helical" evidence="6">
    <location>
        <begin position="227"/>
        <end position="249"/>
    </location>
</feature>
<keyword evidence="2" id="KW-0813">Transport</keyword>
<comment type="subcellular location">
    <subcellularLocation>
        <location evidence="1">Membrane</location>
        <topology evidence="1">Multi-pass membrane protein</topology>
    </subcellularLocation>
</comment>
<evidence type="ECO:0000256" key="3">
    <source>
        <dbReference type="ARBA" id="ARBA00022692"/>
    </source>
</evidence>
<evidence type="ECO:0000256" key="5">
    <source>
        <dbReference type="ARBA" id="ARBA00023136"/>
    </source>
</evidence>
<name>A0A3M7M1K6_9PLEO</name>
<gene>
    <name evidence="7" type="ORF">GMOD_00009956</name>
</gene>
<dbReference type="PANTHER" id="PTHR23504:SF3">
    <property type="entry name" value="MAJOR FACILITATOR SUPERFAMILY (MFS) PROFILE DOMAIN-CONTAINING PROTEIN"/>
    <property type="match status" value="1"/>
</dbReference>
<keyword evidence="4 6" id="KW-1133">Transmembrane helix</keyword>
<dbReference type="Pfam" id="PF07690">
    <property type="entry name" value="MFS_1"/>
    <property type="match status" value="1"/>
</dbReference>
<evidence type="ECO:0000256" key="6">
    <source>
        <dbReference type="SAM" id="Phobius"/>
    </source>
</evidence>
<feature type="transmembrane region" description="Helical" evidence="6">
    <location>
        <begin position="196"/>
        <end position="215"/>
    </location>
</feature>
<evidence type="ECO:0000313" key="7">
    <source>
        <dbReference type="EMBL" id="RMZ68342.1"/>
    </source>
</evidence>
<reference evidence="7 8" key="1">
    <citation type="journal article" date="2014" name="PLoS ONE">
        <title>De novo Genome Assembly of the Fungal Plant Pathogen Pyrenophora semeniperda.</title>
        <authorList>
            <person name="Soliai M.M."/>
            <person name="Meyer S.E."/>
            <person name="Udall J.A."/>
            <person name="Elzinga D.E."/>
            <person name="Hermansen R.A."/>
            <person name="Bodily P.M."/>
            <person name="Hart A.A."/>
            <person name="Coleman C.E."/>
        </authorList>
    </citation>
    <scope>NUCLEOTIDE SEQUENCE [LARGE SCALE GENOMIC DNA]</scope>
    <source>
        <strain evidence="7 8">CCB06</strain>
        <tissue evidence="7">Mycelium</tissue>
    </source>
</reference>
<dbReference type="InterPro" id="IPR036259">
    <property type="entry name" value="MFS_trans_sf"/>
</dbReference>
<sequence>MFGGMLITVRTMISEISTPKTQARAFAYFSFAGNMGIMLGPTIGGVFAAPAKEYPKVFGGIDFFKHYPYALATFVGGFAAIITSILCAVYIKETLPSANCAIDPQLPTKRQSPHLSAWKLLQDRGILIVIFVHNYAYFLGNACSATLPVYFFTPVDKGGFGFSPFQISVYFCIAGAAQAVWQLVAFPYLQHRLGTVWVIQVSAMCWPIYFVVYPVGNILLRNHLETIFWPSGIILVILLSGIAMSYTAVQLALNDISPSPTSLSTLNALALMGTSGLRAVSPGAFSSLVAVGIRGHIMQGQLIWAVLLPLGITFAMITRYLP</sequence>
<feature type="transmembrane region" description="Helical" evidence="6">
    <location>
        <begin position="69"/>
        <end position="91"/>
    </location>
</feature>